<dbReference type="InterPro" id="IPR001466">
    <property type="entry name" value="Beta-lactam-related"/>
</dbReference>
<organism evidence="2 3">
    <name type="scientific">Drouetiella hepatica Uher 2000/2452</name>
    <dbReference type="NCBI Taxonomy" id="904376"/>
    <lineage>
        <taxon>Bacteria</taxon>
        <taxon>Bacillati</taxon>
        <taxon>Cyanobacteriota</taxon>
        <taxon>Cyanophyceae</taxon>
        <taxon>Oculatellales</taxon>
        <taxon>Oculatellaceae</taxon>
        <taxon>Drouetiella</taxon>
    </lineage>
</organism>
<evidence type="ECO:0000259" key="1">
    <source>
        <dbReference type="Pfam" id="PF00144"/>
    </source>
</evidence>
<dbReference type="AlphaFoldDB" id="A0A951ULA1"/>
<dbReference type="InterPro" id="IPR050491">
    <property type="entry name" value="AmpC-like"/>
</dbReference>
<dbReference type="Gene3D" id="3.40.710.10">
    <property type="entry name" value="DD-peptidase/beta-lactamase superfamily"/>
    <property type="match status" value="1"/>
</dbReference>
<dbReference type="PROSITE" id="PS51257">
    <property type="entry name" value="PROKAR_LIPOPROTEIN"/>
    <property type="match status" value="1"/>
</dbReference>
<dbReference type="SUPFAM" id="SSF56601">
    <property type="entry name" value="beta-lactamase/transpeptidase-like"/>
    <property type="match status" value="1"/>
</dbReference>
<reference evidence="2" key="2">
    <citation type="journal article" date="2022" name="Microbiol. Resour. Announc.">
        <title>Metagenome Sequencing to Explore Phylogenomics of Terrestrial Cyanobacteria.</title>
        <authorList>
            <person name="Ward R.D."/>
            <person name="Stajich J.E."/>
            <person name="Johansen J.R."/>
            <person name="Huntemann M."/>
            <person name="Clum A."/>
            <person name="Foster B."/>
            <person name="Foster B."/>
            <person name="Roux S."/>
            <person name="Palaniappan K."/>
            <person name="Varghese N."/>
            <person name="Mukherjee S."/>
            <person name="Reddy T.B.K."/>
            <person name="Daum C."/>
            <person name="Copeland A."/>
            <person name="Chen I.A."/>
            <person name="Ivanova N.N."/>
            <person name="Kyrpides N.C."/>
            <person name="Shapiro N."/>
            <person name="Eloe-Fadrosh E.A."/>
            <person name="Pietrasiak N."/>
        </authorList>
    </citation>
    <scope>NUCLEOTIDE SEQUENCE</scope>
    <source>
        <strain evidence="2">UHER 2000/2452</strain>
    </source>
</reference>
<accession>A0A951ULA1</accession>
<reference evidence="2" key="1">
    <citation type="submission" date="2021-05" db="EMBL/GenBank/DDBJ databases">
        <authorList>
            <person name="Pietrasiak N."/>
            <person name="Ward R."/>
            <person name="Stajich J.E."/>
            <person name="Kurbessoian T."/>
        </authorList>
    </citation>
    <scope>NUCLEOTIDE SEQUENCE</scope>
    <source>
        <strain evidence="2">UHER 2000/2452</strain>
    </source>
</reference>
<sequence>MGDRLKKRIKVKSLTIAILLTLSLVVTLALTGCMGQETIERAIVPLQTWSAARTQGKLQPFPPKVTRRLQRLLDQSVGDDELPGVVLHIATSDGVWMGAAGVSDRKSDISLKPTDRFRIGNLTELFIAVICLQLTASDSLDLDGQISAYLPKAVMAQLENSRSVTVRQLLNHTSSLAEPDPQAFKQAVLTNPKREWTAQKVLEFLPQRELAVPKDVYFHSSTNYLLLQIIIEQVTGQPLAKVLRDRISKPLKLTNTFLERHDPIPGGFAQGYDDWDGDGKLENVTQPLINMGLGLGDSGIVSNTPDLTRFLQALFIENPRIENSGSNNALLYPNALRQMLTLEDGKGGYGFGIRHLLMSWGEAWGQTGNTTGFSSILLYLPVHDLTIAIWTNEGGRQIINSPYEIAAESLDIILSEAR</sequence>
<proteinExistence type="predicted"/>
<gene>
    <name evidence="2" type="ORF">KME15_07590</name>
</gene>
<evidence type="ECO:0000313" key="2">
    <source>
        <dbReference type="EMBL" id="MBW4658521.1"/>
    </source>
</evidence>
<feature type="domain" description="Beta-lactamase-related" evidence="1">
    <location>
        <begin position="69"/>
        <end position="395"/>
    </location>
</feature>
<comment type="caution">
    <text evidence="2">The sequence shown here is derived from an EMBL/GenBank/DDBJ whole genome shotgun (WGS) entry which is preliminary data.</text>
</comment>
<evidence type="ECO:0000313" key="3">
    <source>
        <dbReference type="Proteomes" id="UP000757435"/>
    </source>
</evidence>
<dbReference type="Proteomes" id="UP000757435">
    <property type="component" value="Unassembled WGS sequence"/>
</dbReference>
<protein>
    <submittedName>
        <fullName evidence="2">Beta-lactamase family protein</fullName>
    </submittedName>
</protein>
<dbReference type="Pfam" id="PF00144">
    <property type="entry name" value="Beta-lactamase"/>
    <property type="match status" value="1"/>
</dbReference>
<dbReference type="EMBL" id="JAHHHD010000006">
    <property type="protein sequence ID" value="MBW4658521.1"/>
    <property type="molecule type" value="Genomic_DNA"/>
</dbReference>
<dbReference type="PANTHER" id="PTHR46825">
    <property type="entry name" value="D-ALANYL-D-ALANINE-CARBOXYPEPTIDASE/ENDOPEPTIDASE AMPH"/>
    <property type="match status" value="1"/>
</dbReference>
<name>A0A951ULA1_9CYAN</name>
<dbReference type="InterPro" id="IPR012338">
    <property type="entry name" value="Beta-lactam/transpept-like"/>
</dbReference>
<dbReference type="PANTHER" id="PTHR46825:SF7">
    <property type="entry name" value="D-ALANYL-D-ALANINE CARBOXYPEPTIDASE"/>
    <property type="match status" value="1"/>
</dbReference>